<dbReference type="EMBL" id="BARW01039884">
    <property type="protein sequence ID" value="GAJ23338.1"/>
    <property type="molecule type" value="Genomic_DNA"/>
</dbReference>
<accession>X1V0R8</accession>
<feature type="non-terminal residue" evidence="2">
    <location>
        <position position="76"/>
    </location>
</feature>
<organism evidence="2">
    <name type="scientific">marine sediment metagenome</name>
    <dbReference type="NCBI Taxonomy" id="412755"/>
    <lineage>
        <taxon>unclassified sequences</taxon>
        <taxon>metagenomes</taxon>
        <taxon>ecological metagenomes</taxon>
    </lineage>
</organism>
<keyword evidence="1" id="KW-0472">Membrane</keyword>
<protein>
    <submittedName>
        <fullName evidence="2">Uncharacterized protein</fullName>
    </submittedName>
</protein>
<evidence type="ECO:0000313" key="2">
    <source>
        <dbReference type="EMBL" id="GAJ23338.1"/>
    </source>
</evidence>
<dbReference type="AlphaFoldDB" id="X1V0R8"/>
<comment type="caution">
    <text evidence="2">The sequence shown here is derived from an EMBL/GenBank/DDBJ whole genome shotgun (WGS) entry which is preliminary data.</text>
</comment>
<sequence length="76" mass="8224">MAAAGVARSDFYKTSFTSVKLALAGFIVPYLFVYSPKLLIGFAPFNFGTVMAIILAIISIYFLGAAMINWAFSAMN</sequence>
<keyword evidence="1" id="KW-1133">Transmembrane helix</keyword>
<proteinExistence type="predicted"/>
<name>X1V0R8_9ZZZZ</name>
<keyword evidence="1" id="KW-0812">Transmembrane</keyword>
<gene>
    <name evidence="2" type="ORF">S12H4_60550</name>
</gene>
<feature type="transmembrane region" description="Helical" evidence="1">
    <location>
        <begin position="49"/>
        <end position="72"/>
    </location>
</feature>
<feature type="transmembrane region" description="Helical" evidence="1">
    <location>
        <begin position="21"/>
        <end position="43"/>
    </location>
</feature>
<evidence type="ECO:0000256" key="1">
    <source>
        <dbReference type="SAM" id="Phobius"/>
    </source>
</evidence>
<reference evidence="2" key="1">
    <citation type="journal article" date="2014" name="Front. Microbiol.">
        <title>High frequency of phylogenetically diverse reductive dehalogenase-homologous genes in deep subseafloor sedimentary metagenomes.</title>
        <authorList>
            <person name="Kawai M."/>
            <person name="Futagami T."/>
            <person name="Toyoda A."/>
            <person name="Takaki Y."/>
            <person name="Nishi S."/>
            <person name="Hori S."/>
            <person name="Arai W."/>
            <person name="Tsubouchi T."/>
            <person name="Morono Y."/>
            <person name="Uchiyama I."/>
            <person name="Ito T."/>
            <person name="Fujiyama A."/>
            <person name="Inagaki F."/>
            <person name="Takami H."/>
        </authorList>
    </citation>
    <scope>NUCLEOTIDE SEQUENCE</scope>
    <source>
        <strain evidence="2">Expedition CK06-06</strain>
    </source>
</reference>